<reference evidence="2" key="1">
    <citation type="journal article" date="2020" name="Cell">
        <title>Large-Scale Comparative Analyses of Tick Genomes Elucidate Their Genetic Diversity and Vector Capacities.</title>
        <authorList>
            <consortium name="Tick Genome and Microbiome Consortium (TIGMIC)"/>
            <person name="Jia N."/>
            <person name="Wang J."/>
            <person name="Shi W."/>
            <person name="Du L."/>
            <person name="Sun Y."/>
            <person name="Zhan W."/>
            <person name="Jiang J.F."/>
            <person name="Wang Q."/>
            <person name="Zhang B."/>
            <person name="Ji P."/>
            <person name="Bell-Sakyi L."/>
            <person name="Cui X.M."/>
            <person name="Yuan T.T."/>
            <person name="Jiang B.G."/>
            <person name="Yang W.F."/>
            <person name="Lam T.T."/>
            <person name="Chang Q.C."/>
            <person name="Ding S.J."/>
            <person name="Wang X.J."/>
            <person name="Zhu J.G."/>
            <person name="Ruan X.D."/>
            <person name="Zhao L."/>
            <person name="Wei J.T."/>
            <person name="Ye R.Z."/>
            <person name="Que T.C."/>
            <person name="Du C.H."/>
            <person name="Zhou Y.H."/>
            <person name="Cheng J.X."/>
            <person name="Dai P.F."/>
            <person name="Guo W.B."/>
            <person name="Han X.H."/>
            <person name="Huang E.J."/>
            <person name="Li L.F."/>
            <person name="Wei W."/>
            <person name="Gao Y.C."/>
            <person name="Liu J.Z."/>
            <person name="Shao H.Z."/>
            <person name="Wang X."/>
            <person name="Wang C.C."/>
            <person name="Yang T.C."/>
            <person name="Huo Q.B."/>
            <person name="Li W."/>
            <person name="Chen H.Y."/>
            <person name="Chen S.E."/>
            <person name="Zhou L.G."/>
            <person name="Ni X.B."/>
            <person name="Tian J.H."/>
            <person name="Sheng Y."/>
            <person name="Liu T."/>
            <person name="Pan Y.S."/>
            <person name="Xia L.Y."/>
            <person name="Li J."/>
            <person name="Zhao F."/>
            <person name="Cao W.C."/>
        </authorList>
    </citation>
    <scope>NUCLEOTIDE SEQUENCE</scope>
    <source>
        <strain evidence="2">Rsan-2018</strain>
    </source>
</reference>
<evidence type="ECO:0000313" key="2">
    <source>
        <dbReference type="EMBL" id="KAH7951569.1"/>
    </source>
</evidence>
<proteinExistence type="predicted"/>
<dbReference type="Gene3D" id="3.60.10.10">
    <property type="entry name" value="Endonuclease/exonuclease/phosphatase"/>
    <property type="match status" value="1"/>
</dbReference>
<gene>
    <name evidence="2" type="ORF">HPB52_010362</name>
</gene>
<dbReference type="GO" id="GO:0003824">
    <property type="term" value="F:catalytic activity"/>
    <property type="evidence" value="ECO:0007669"/>
    <property type="project" value="InterPro"/>
</dbReference>
<name>A0A9D4PR31_RHISA</name>
<organism evidence="2 3">
    <name type="scientific">Rhipicephalus sanguineus</name>
    <name type="common">Brown dog tick</name>
    <name type="synonym">Ixodes sanguineus</name>
    <dbReference type="NCBI Taxonomy" id="34632"/>
    <lineage>
        <taxon>Eukaryota</taxon>
        <taxon>Metazoa</taxon>
        <taxon>Ecdysozoa</taxon>
        <taxon>Arthropoda</taxon>
        <taxon>Chelicerata</taxon>
        <taxon>Arachnida</taxon>
        <taxon>Acari</taxon>
        <taxon>Parasitiformes</taxon>
        <taxon>Ixodida</taxon>
        <taxon>Ixodoidea</taxon>
        <taxon>Ixodidae</taxon>
        <taxon>Rhipicephalinae</taxon>
        <taxon>Rhipicephalus</taxon>
        <taxon>Rhipicephalus</taxon>
    </lineage>
</organism>
<sequence>MTITGDSRLVIGGDFNAPHTKWGYGHSSKKGKDLADRIEKACLTLLNEPASHTRIGAGPHRDTTPVTPTTPSIIGFMYPFHQTEYEADEAAVTVHYPGRSGPMPFQSPSKSALKKRLLKGHLMGTPNNG</sequence>
<dbReference type="EMBL" id="JABSTV010001251">
    <property type="protein sequence ID" value="KAH7951569.1"/>
    <property type="molecule type" value="Genomic_DNA"/>
</dbReference>
<feature type="domain" description="Endonuclease/exonuclease/phosphatase" evidence="1">
    <location>
        <begin position="7"/>
        <end position="77"/>
    </location>
</feature>
<dbReference type="InterPro" id="IPR005135">
    <property type="entry name" value="Endo/exonuclease/phosphatase"/>
</dbReference>
<dbReference type="SUPFAM" id="SSF56219">
    <property type="entry name" value="DNase I-like"/>
    <property type="match status" value="1"/>
</dbReference>
<dbReference type="Proteomes" id="UP000821837">
    <property type="component" value="Chromosome 5"/>
</dbReference>
<protein>
    <recommendedName>
        <fullName evidence="1">Endonuclease/exonuclease/phosphatase domain-containing protein</fullName>
    </recommendedName>
</protein>
<evidence type="ECO:0000259" key="1">
    <source>
        <dbReference type="Pfam" id="PF14529"/>
    </source>
</evidence>
<comment type="caution">
    <text evidence="2">The sequence shown here is derived from an EMBL/GenBank/DDBJ whole genome shotgun (WGS) entry which is preliminary data.</text>
</comment>
<evidence type="ECO:0000313" key="3">
    <source>
        <dbReference type="Proteomes" id="UP000821837"/>
    </source>
</evidence>
<dbReference type="AlphaFoldDB" id="A0A9D4PR31"/>
<accession>A0A9D4PR31</accession>
<keyword evidence="3" id="KW-1185">Reference proteome</keyword>
<dbReference type="InterPro" id="IPR036691">
    <property type="entry name" value="Endo/exonu/phosph_ase_sf"/>
</dbReference>
<dbReference type="Pfam" id="PF14529">
    <property type="entry name" value="Exo_endo_phos_2"/>
    <property type="match status" value="1"/>
</dbReference>
<reference evidence="2" key="2">
    <citation type="submission" date="2021-09" db="EMBL/GenBank/DDBJ databases">
        <authorList>
            <person name="Jia N."/>
            <person name="Wang J."/>
            <person name="Shi W."/>
            <person name="Du L."/>
            <person name="Sun Y."/>
            <person name="Zhan W."/>
            <person name="Jiang J."/>
            <person name="Wang Q."/>
            <person name="Zhang B."/>
            <person name="Ji P."/>
            <person name="Sakyi L.B."/>
            <person name="Cui X."/>
            <person name="Yuan T."/>
            <person name="Jiang B."/>
            <person name="Yang W."/>
            <person name="Lam T.T.-Y."/>
            <person name="Chang Q."/>
            <person name="Ding S."/>
            <person name="Wang X."/>
            <person name="Zhu J."/>
            <person name="Ruan X."/>
            <person name="Zhao L."/>
            <person name="Wei J."/>
            <person name="Que T."/>
            <person name="Du C."/>
            <person name="Cheng J."/>
            <person name="Dai P."/>
            <person name="Han X."/>
            <person name="Huang E."/>
            <person name="Gao Y."/>
            <person name="Liu J."/>
            <person name="Shao H."/>
            <person name="Ye R."/>
            <person name="Li L."/>
            <person name="Wei W."/>
            <person name="Wang X."/>
            <person name="Wang C."/>
            <person name="Huo Q."/>
            <person name="Li W."/>
            <person name="Guo W."/>
            <person name="Chen H."/>
            <person name="Chen S."/>
            <person name="Zhou L."/>
            <person name="Zhou L."/>
            <person name="Ni X."/>
            <person name="Tian J."/>
            <person name="Zhou Y."/>
            <person name="Sheng Y."/>
            <person name="Liu T."/>
            <person name="Pan Y."/>
            <person name="Xia L."/>
            <person name="Li J."/>
            <person name="Zhao F."/>
            <person name="Cao W."/>
        </authorList>
    </citation>
    <scope>NUCLEOTIDE SEQUENCE</scope>
    <source>
        <strain evidence="2">Rsan-2018</strain>
        <tissue evidence="2">Larvae</tissue>
    </source>
</reference>